<evidence type="ECO:0000313" key="2">
    <source>
        <dbReference type="Proteomes" id="UP000800200"/>
    </source>
</evidence>
<organism evidence="1 2">
    <name type="scientific">Zopfia rhizophila CBS 207.26</name>
    <dbReference type="NCBI Taxonomy" id="1314779"/>
    <lineage>
        <taxon>Eukaryota</taxon>
        <taxon>Fungi</taxon>
        <taxon>Dikarya</taxon>
        <taxon>Ascomycota</taxon>
        <taxon>Pezizomycotina</taxon>
        <taxon>Dothideomycetes</taxon>
        <taxon>Dothideomycetes incertae sedis</taxon>
        <taxon>Zopfiaceae</taxon>
        <taxon>Zopfia</taxon>
    </lineage>
</organism>
<keyword evidence="2" id="KW-1185">Reference proteome</keyword>
<evidence type="ECO:0000313" key="1">
    <source>
        <dbReference type="EMBL" id="KAF2185833.1"/>
    </source>
</evidence>
<dbReference type="Proteomes" id="UP000800200">
    <property type="component" value="Unassembled WGS sequence"/>
</dbReference>
<dbReference type="EMBL" id="ML994632">
    <property type="protein sequence ID" value="KAF2185833.1"/>
    <property type="molecule type" value="Genomic_DNA"/>
</dbReference>
<reference evidence="1" key="1">
    <citation type="journal article" date="2020" name="Stud. Mycol.">
        <title>101 Dothideomycetes genomes: a test case for predicting lifestyles and emergence of pathogens.</title>
        <authorList>
            <person name="Haridas S."/>
            <person name="Albert R."/>
            <person name="Binder M."/>
            <person name="Bloem J."/>
            <person name="Labutti K."/>
            <person name="Salamov A."/>
            <person name="Andreopoulos B."/>
            <person name="Baker S."/>
            <person name="Barry K."/>
            <person name="Bills G."/>
            <person name="Bluhm B."/>
            <person name="Cannon C."/>
            <person name="Castanera R."/>
            <person name="Culley D."/>
            <person name="Daum C."/>
            <person name="Ezra D."/>
            <person name="Gonzalez J."/>
            <person name="Henrissat B."/>
            <person name="Kuo A."/>
            <person name="Liang C."/>
            <person name="Lipzen A."/>
            <person name="Lutzoni F."/>
            <person name="Magnuson J."/>
            <person name="Mondo S."/>
            <person name="Nolan M."/>
            <person name="Ohm R."/>
            <person name="Pangilinan J."/>
            <person name="Park H.-J."/>
            <person name="Ramirez L."/>
            <person name="Alfaro M."/>
            <person name="Sun H."/>
            <person name="Tritt A."/>
            <person name="Yoshinaga Y."/>
            <person name="Zwiers L.-H."/>
            <person name="Turgeon B."/>
            <person name="Goodwin S."/>
            <person name="Spatafora J."/>
            <person name="Crous P."/>
            <person name="Grigoriev I."/>
        </authorList>
    </citation>
    <scope>NUCLEOTIDE SEQUENCE</scope>
    <source>
        <strain evidence="1">CBS 207.26</strain>
    </source>
</reference>
<protein>
    <submittedName>
        <fullName evidence="1">Uncharacterized protein</fullName>
    </submittedName>
</protein>
<dbReference type="AlphaFoldDB" id="A0A6A6E3U2"/>
<name>A0A6A6E3U2_9PEZI</name>
<proteinExistence type="predicted"/>
<dbReference type="OrthoDB" id="2332199at2759"/>
<gene>
    <name evidence="1" type="ORF">K469DRAFT_726578</name>
</gene>
<accession>A0A6A6E3U2</accession>
<sequence>MGNQQFAIHVLAPLSFLYDFAAQKYGIFSKPNMLDVHNQNLAAFSLQPVFIAGFFFPQQFDGMEEEKETMRSTLFYISTLLLPLDTSFSPNFLTHTVAKTFASIGVGFAAAASVSDWTSSGCLVYDLVALSIGQKGGWNGVPGGYAAMTAGIVGLRNWFYPRWKQNKVEGGYSRVGVKDDEGRV</sequence>